<protein>
    <submittedName>
        <fullName evidence="3">Formaldehyde-activating enzyme</fullName>
    </submittedName>
</protein>
<dbReference type="RefSeq" id="WP_336392947.1">
    <property type="nucleotide sequence ID" value="NZ_JBAPLV010000036.1"/>
</dbReference>
<evidence type="ECO:0000313" key="4">
    <source>
        <dbReference type="Proteomes" id="UP001373496"/>
    </source>
</evidence>
<evidence type="ECO:0000313" key="3">
    <source>
        <dbReference type="EMBL" id="MEI4281103.1"/>
    </source>
</evidence>
<dbReference type="Proteomes" id="UP001373496">
    <property type="component" value="Unassembled WGS sequence"/>
</dbReference>
<organism evidence="3 4">
    <name type="scientific">Klenkia terrae</name>
    <dbReference type="NCBI Taxonomy" id="1052259"/>
    <lineage>
        <taxon>Bacteria</taxon>
        <taxon>Bacillati</taxon>
        <taxon>Actinomycetota</taxon>
        <taxon>Actinomycetes</taxon>
        <taxon>Geodermatophilales</taxon>
        <taxon>Geodermatophilaceae</taxon>
        <taxon>Klenkia</taxon>
    </lineage>
</organism>
<proteinExistence type="predicted"/>
<dbReference type="SUPFAM" id="SSF54211">
    <property type="entry name" value="Ribosomal protein S5 domain 2-like"/>
    <property type="match status" value="1"/>
</dbReference>
<name>A0ABU8EBW2_9ACTN</name>
<dbReference type="Pfam" id="PF08714">
    <property type="entry name" value="Fae"/>
    <property type="match status" value="1"/>
</dbReference>
<keyword evidence="1" id="KW-0456">Lyase</keyword>
<dbReference type="InterPro" id="IPR014826">
    <property type="entry name" value="HCHO-activating_enzyme"/>
</dbReference>
<dbReference type="Gene3D" id="3.30.230.60">
    <property type="entry name" value="Formaldehyde-activating enzyme"/>
    <property type="match status" value="1"/>
</dbReference>
<accession>A0ABU8EBW2</accession>
<evidence type="ECO:0000259" key="2">
    <source>
        <dbReference type="Pfam" id="PF08714"/>
    </source>
</evidence>
<evidence type="ECO:0000256" key="1">
    <source>
        <dbReference type="ARBA" id="ARBA00023239"/>
    </source>
</evidence>
<dbReference type="InterPro" id="IPR037075">
    <property type="entry name" value="HCHO-activating_enzyme_sf"/>
</dbReference>
<gene>
    <name evidence="3" type="primary">fae</name>
    <name evidence="3" type="ORF">UXQ13_21710</name>
</gene>
<keyword evidence="4" id="KW-1185">Reference proteome</keyword>
<dbReference type="NCBIfam" id="TIGR03126">
    <property type="entry name" value="one_C_fae"/>
    <property type="match status" value="1"/>
</dbReference>
<dbReference type="InterPro" id="IPR020568">
    <property type="entry name" value="Ribosomal_Su5_D2-typ_SF"/>
</dbReference>
<feature type="domain" description="Formaldehyde-activating enzyme" evidence="2">
    <location>
        <begin position="3"/>
        <end position="160"/>
    </location>
</feature>
<dbReference type="EMBL" id="JBAPLV010000036">
    <property type="protein sequence ID" value="MEI4281103.1"/>
    <property type="molecule type" value="Genomic_DNA"/>
</dbReference>
<comment type="caution">
    <text evidence="3">The sequence shown here is derived from an EMBL/GenBank/DDBJ whole genome shotgun (WGS) entry which is preliminary data.</text>
</comment>
<reference evidence="3 4" key="1">
    <citation type="submission" date="2024-03" db="EMBL/GenBank/DDBJ databases">
        <title>Draft genome sequence of Klenkia terrae.</title>
        <authorList>
            <person name="Duangmal K."/>
            <person name="Chantavorakit T."/>
        </authorList>
    </citation>
    <scope>NUCLEOTIDE SEQUENCE [LARGE SCALE GENOMIC DNA]</scope>
    <source>
        <strain evidence="3 4">JCM 17786</strain>
    </source>
</reference>
<sequence length="170" mass="17283">MLIGESFQGSGPDVAHVNTVLGPRLGPVGTAWATALATPSQGHAPFVVCLQPGTAVKPFTLFVTKSAPETAAHRTLTWGAAQAGVAAGVADAVSEGVLAPEQCEDDVVIAAVWVNPDAADADAVYENNRVATLEALRNSVQGLPGADQQAAARRQVSNGFYPGPGAPTTE</sequence>